<evidence type="ECO:0000256" key="5">
    <source>
        <dbReference type="SAM" id="Phobius"/>
    </source>
</evidence>
<dbReference type="EMBL" id="JAHLQL010000001">
    <property type="protein sequence ID" value="MBU5591240.1"/>
    <property type="molecule type" value="Genomic_DNA"/>
</dbReference>
<keyword evidence="2 5" id="KW-0812">Transmembrane</keyword>
<evidence type="ECO:0000256" key="3">
    <source>
        <dbReference type="ARBA" id="ARBA00022989"/>
    </source>
</evidence>
<evidence type="ECO:0000256" key="4">
    <source>
        <dbReference type="ARBA" id="ARBA00023136"/>
    </source>
</evidence>
<evidence type="ECO:0000313" key="7">
    <source>
        <dbReference type="EMBL" id="MBU5591240.1"/>
    </source>
</evidence>
<organism evidence="7 8">
    <name type="scientific">Clostridium simiarum</name>
    <dbReference type="NCBI Taxonomy" id="2841506"/>
    <lineage>
        <taxon>Bacteria</taxon>
        <taxon>Bacillati</taxon>
        <taxon>Bacillota</taxon>
        <taxon>Clostridia</taxon>
        <taxon>Eubacteriales</taxon>
        <taxon>Clostridiaceae</taxon>
        <taxon>Clostridium</taxon>
    </lineage>
</organism>
<gene>
    <name evidence="7" type="ORF">KQI89_05650</name>
</gene>
<evidence type="ECO:0000256" key="1">
    <source>
        <dbReference type="ARBA" id="ARBA00004141"/>
    </source>
</evidence>
<evidence type="ECO:0000313" key="8">
    <source>
        <dbReference type="Proteomes" id="UP000736583"/>
    </source>
</evidence>
<dbReference type="Proteomes" id="UP000736583">
    <property type="component" value="Unassembled WGS sequence"/>
</dbReference>
<keyword evidence="4 5" id="KW-0472">Membrane</keyword>
<keyword evidence="3 5" id="KW-1133">Transmembrane helix</keyword>
<comment type="subcellular location">
    <subcellularLocation>
        <location evidence="1">Membrane</location>
        <topology evidence="1">Multi-pass membrane protein</topology>
    </subcellularLocation>
</comment>
<protein>
    <submittedName>
        <fullName evidence="7">ABC transporter permease</fullName>
    </submittedName>
</protein>
<feature type="transmembrane region" description="Helical" evidence="5">
    <location>
        <begin position="199"/>
        <end position="217"/>
    </location>
</feature>
<proteinExistence type="predicted"/>
<comment type="caution">
    <text evidence="7">The sequence shown here is derived from an EMBL/GenBank/DDBJ whole genome shotgun (WGS) entry which is preliminary data.</text>
</comment>
<dbReference type="RefSeq" id="WP_216456251.1">
    <property type="nucleotide sequence ID" value="NZ_JAHLQL010000001.1"/>
</dbReference>
<feature type="domain" description="ABC-2 type transporter transmembrane" evidence="6">
    <location>
        <begin position="49"/>
        <end position="370"/>
    </location>
</feature>
<feature type="transmembrane region" description="Helical" evidence="5">
    <location>
        <begin position="362"/>
        <end position="379"/>
    </location>
</feature>
<feature type="transmembrane region" description="Helical" evidence="5">
    <location>
        <begin position="286"/>
        <end position="307"/>
    </location>
</feature>
<feature type="transmembrane region" description="Helical" evidence="5">
    <location>
        <begin position="12"/>
        <end position="31"/>
    </location>
</feature>
<feature type="transmembrane region" description="Helical" evidence="5">
    <location>
        <begin position="243"/>
        <end position="266"/>
    </location>
</feature>
<name>A0ABS6EYD8_9CLOT</name>
<evidence type="ECO:0000259" key="6">
    <source>
        <dbReference type="Pfam" id="PF12698"/>
    </source>
</evidence>
<reference evidence="7 8" key="1">
    <citation type="submission" date="2021-06" db="EMBL/GenBank/DDBJ databases">
        <authorList>
            <person name="Sun Q."/>
            <person name="Li D."/>
        </authorList>
    </citation>
    <scope>NUCLEOTIDE SEQUENCE [LARGE SCALE GENOMIC DNA]</scope>
    <source>
        <strain evidence="7 8">MSJ-4</strain>
    </source>
</reference>
<keyword evidence="8" id="KW-1185">Reference proteome</keyword>
<dbReference type="InterPro" id="IPR013525">
    <property type="entry name" value="ABC2_TM"/>
</dbReference>
<dbReference type="Pfam" id="PF12698">
    <property type="entry name" value="ABC2_membrane_3"/>
    <property type="match status" value="1"/>
</dbReference>
<sequence>MFWNLLKKEFKYIFKDITLYIFIVVVGLFYFTQFSSSKTTEDFKPIPPSELKEKLSSGIYKGYGYKDITDPKKEIREVYMNLYRDYEEGYILKERLLLNTQVNLDDNQKQYLKEAMEKIAPEEYLNNNDEGLIKVSYEEYLNIVRDLDKKLGGSTNYSDKKRLIGLSEPKTYEDAVKDYKDLLEKDKVTNAAAREFSDYMGITAGFFPVFLAAFILMKDKRSKMQELICSRSVSSYTYILSKYAALCVALLIPYLLFATHATVIFYNIGKFNNYDISILAFYKFTLWWIAPTIFFTIALGMLISVIFNNGIIAIPVQFILWINSIKTLGGDYSLSKFVIRFNTFGDYSNYIKWSSSIANNRIFYMIVSVVLILITSLIWSKKRGAVGEHIK</sequence>
<accession>A0ABS6EYD8</accession>
<evidence type="ECO:0000256" key="2">
    <source>
        <dbReference type="ARBA" id="ARBA00022692"/>
    </source>
</evidence>